<keyword evidence="2" id="KW-1185">Reference proteome</keyword>
<accession>A0A099ZTS8</accession>
<proteinExistence type="predicted"/>
<reference evidence="1 2" key="1">
    <citation type="submission" date="2014-06" db="EMBL/GenBank/DDBJ databases">
        <title>Genome evolution of avian class.</title>
        <authorList>
            <person name="Zhang G."/>
            <person name="Li C."/>
        </authorList>
    </citation>
    <scope>NUCLEOTIDE SEQUENCE [LARGE SCALE GENOMIC DNA]</scope>
    <source>
        <strain evidence="1">BGI_N309</strain>
    </source>
</reference>
<gene>
    <name evidence="1" type="ORF">N309_15341</name>
</gene>
<evidence type="ECO:0000313" key="1">
    <source>
        <dbReference type="EMBL" id="KGL84513.1"/>
    </source>
</evidence>
<organism evidence="1 2">
    <name type="scientific">Tinamus guttatus</name>
    <name type="common">White-throated tinamou</name>
    <dbReference type="NCBI Taxonomy" id="94827"/>
    <lineage>
        <taxon>Eukaryota</taxon>
        <taxon>Metazoa</taxon>
        <taxon>Chordata</taxon>
        <taxon>Craniata</taxon>
        <taxon>Vertebrata</taxon>
        <taxon>Euteleostomi</taxon>
        <taxon>Archelosauria</taxon>
        <taxon>Archosauria</taxon>
        <taxon>Dinosauria</taxon>
        <taxon>Saurischia</taxon>
        <taxon>Theropoda</taxon>
        <taxon>Coelurosauria</taxon>
        <taxon>Aves</taxon>
        <taxon>Palaeognathae</taxon>
        <taxon>Tinamiformes</taxon>
        <taxon>Tinamidae</taxon>
        <taxon>Tinamus</taxon>
    </lineage>
</organism>
<sequence>NGLKLSQGRFWLDIRKKFYMERVVKHQNMLPREVVESLSLAVLKKRVDEAL</sequence>
<evidence type="ECO:0000313" key="2">
    <source>
        <dbReference type="Proteomes" id="UP000053641"/>
    </source>
</evidence>
<feature type="non-terminal residue" evidence="1">
    <location>
        <position position="1"/>
    </location>
</feature>
<feature type="non-terminal residue" evidence="1">
    <location>
        <position position="51"/>
    </location>
</feature>
<protein>
    <submittedName>
        <fullName evidence="1">Uncharacterized protein</fullName>
    </submittedName>
</protein>
<dbReference type="EMBL" id="KL897439">
    <property type="protein sequence ID" value="KGL84513.1"/>
    <property type="molecule type" value="Genomic_DNA"/>
</dbReference>
<dbReference type="AlphaFoldDB" id="A0A099ZTS8"/>
<name>A0A099ZTS8_TINGU</name>
<dbReference type="Proteomes" id="UP000053641">
    <property type="component" value="Unassembled WGS sequence"/>
</dbReference>